<name>A0ABS3TLV4_9BACT</name>
<keyword evidence="3" id="KW-0808">Transferase</keyword>
<reference evidence="3 4" key="1">
    <citation type="submission" date="2021-03" db="EMBL/GenBank/DDBJ databases">
        <authorList>
            <person name="Kim M.K."/>
        </authorList>
    </citation>
    <scope>NUCLEOTIDE SEQUENCE [LARGE SCALE GENOMIC DNA]</scope>
    <source>
        <strain evidence="3 4">BT507</strain>
    </source>
</reference>
<evidence type="ECO:0000256" key="1">
    <source>
        <dbReference type="ARBA" id="ARBA00006464"/>
    </source>
</evidence>
<dbReference type="InterPro" id="IPR003362">
    <property type="entry name" value="Bact_transf"/>
</dbReference>
<feature type="non-terminal residue" evidence="3">
    <location>
        <position position="1"/>
    </location>
</feature>
<dbReference type="PANTHER" id="PTHR30576:SF0">
    <property type="entry name" value="UNDECAPRENYL-PHOSPHATE N-ACETYLGALACTOSAMINYL 1-PHOSPHATE TRANSFERASE-RELATED"/>
    <property type="match status" value="1"/>
</dbReference>
<comment type="caution">
    <text evidence="3">The sequence shown here is derived from an EMBL/GenBank/DDBJ whole genome shotgun (WGS) entry which is preliminary data.</text>
</comment>
<comment type="similarity">
    <text evidence="1">Belongs to the bacterial sugar transferase family.</text>
</comment>
<accession>A0ABS3TLV4</accession>
<evidence type="ECO:0000313" key="3">
    <source>
        <dbReference type="EMBL" id="MBO3273569.1"/>
    </source>
</evidence>
<dbReference type="RefSeq" id="WP_208309658.1">
    <property type="nucleotide sequence ID" value="NZ_JAGETX010000112.1"/>
</dbReference>
<feature type="domain" description="Bacterial sugar transferase" evidence="2">
    <location>
        <begin position="8"/>
        <end position="61"/>
    </location>
</feature>
<gene>
    <name evidence="3" type="ORF">J4D97_23210</name>
</gene>
<dbReference type="GO" id="GO:0016740">
    <property type="term" value="F:transferase activity"/>
    <property type="evidence" value="ECO:0007669"/>
    <property type="project" value="UniProtKB-KW"/>
</dbReference>
<keyword evidence="4" id="KW-1185">Reference proteome</keyword>
<dbReference type="EMBL" id="JAGETX010000112">
    <property type="protein sequence ID" value="MBO3273569.1"/>
    <property type="molecule type" value="Genomic_DNA"/>
</dbReference>
<protein>
    <submittedName>
        <fullName evidence="3">Sugar transferase</fullName>
    </submittedName>
</protein>
<organism evidence="3 4">
    <name type="scientific">Hymenobacter defluvii</name>
    <dbReference type="NCBI Taxonomy" id="2054411"/>
    <lineage>
        <taxon>Bacteria</taxon>
        <taxon>Pseudomonadati</taxon>
        <taxon>Bacteroidota</taxon>
        <taxon>Cytophagia</taxon>
        <taxon>Cytophagales</taxon>
        <taxon>Hymenobacteraceae</taxon>
        <taxon>Hymenobacter</taxon>
    </lineage>
</organism>
<evidence type="ECO:0000313" key="4">
    <source>
        <dbReference type="Proteomes" id="UP000670527"/>
    </source>
</evidence>
<dbReference type="PANTHER" id="PTHR30576">
    <property type="entry name" value="COLANIC BIOSYNTHESIS UDP-GLUCOSE LIPID CARRIER TRANSFERASE"/>
    <property type="match status" value="1"/>
</dbReference>
<dbReference type="Proteomes" id="UP000670527">
    <property type="component" value="Unassembled WGS sequence"/>
</dbReference>
<evidence type="ECO:0000259" key="2">
    <source>
        <dbReference type="Pfam" id="PF02397"/>
    </source>
</evidence>
<proteinExistence type="inferred from homology"/>
<dbReference type="Pfam" id="PF02397">
    <property type="entry name" value="Bac_transf"/>
    <property type="match status" value="1"/>
</dbReference>
<sequence length="66" mass="7403">TDQFAGRFIAPAGITGLWQVSKRGKGTMSADERKMLDVEYARNYSLLKDIQIVLKTLPALFQKESV</sequence>